<reference evidence="2 3" key="1">
    <citation type="submission" date="2019-08" db="EMBL/GenBank/DDBJ databases">
        <title>Seonamhaeicola sediminis sp. nov., isolated from marine sediment.</title>
        <authorList>
            <person name="Cao W.R."/>
        </authorList>
    </citation>
    <scope>NUCLEOTIDE SEQUENCE [LARGE SCALE GENOMIC DNA]</scope>
    <source>
        <strain evidence="2 3">1505</strain>
    </source>
</reference>
<keyword evidence="1" id="KW-0732">Signal</keyword>
<feature type="signal peptide" evidence="1">
    <location>
        <begin position="1"/>
        <end position="26"/>
    </location>
</feature>
<dbReference type="AlphaFoldDB" id="A0A5C7GIL4"/>
<gene>
    <name evidence="2" type="ORF">FUA22_12805</name>
</gene>
<evidence type="ECO:0000313" key="3">
    <source>
        <dbReference type="Proteomes" id="UP000321080"/>
    </source>
</evidence>
<keyword evidence="3" id="KW-1185">Reference proteome</keyword>
<evidence type="ECO:0000313" key="2">
    <source>
        <dbReference type="EMBL" id="TXG37426.1"/>
    </source>
</evidence>
<comment type="caution">
    <text evidence="2">The sequence shown here is derived from an EMBL/GenBank/DDBJ whole genome shotgun (WGS) entry which is preliminary data.</text>
</comment>
<dbReference type="OrthoDB" id="1160493at2"/>
<sequence>MQFSSFYKKTLIILLVSLFCFQTITAQKNKDDFWNNVRYGGGLGLNFGDGFFSGTIAPSAIYEFNHNFALGLGLNATFNNQKGLYKSNILGGSLISLFNVINEVQISAEYEQLHVNRRYDVHLNLADDNFWSPALYLGAGYRSGNVVFGIRYDLLYNENRSIYSDSWVPFVRFYF</sequence>
<protein>
    <submittedName>
        <fullName evidence="2">Alpha-ketoglutarate decarboxylase</fullName>
    </submittedName>
</protein>
<accession>A0A5C7GIL4</accession>
<dbReference type="Proteomes" id="UP000321080">
    <property type="component" value="Unassembled WGS sequence"/>
</dbReference>
<dbReference type="EMBL" id="VRKQ01000010">
    <property type="protein sequence ID" value="TXG37426.1"/>
    <property type="molecule type" value="Genomic_DNA"/>
</dbReference>
<dbReference type="RefSeq" id="WP_147768952.1">
    <property type="nucleotide sequence ID" value="NZ_VRKQ01000010.1"/>
</dbReference>
<feature type="chain" id="PRO_5023034795" evidence="1">
    <location>
        <begin position="27"/>
        <end position="175"/>
    </location>
</feature>
<name>A0A5C7GIL4_9FLAO</name>
<proteinExistence type="predicted"/>
<evidence type="ECO:0000256" key="1">
    <source>
        <dbReference type="SAM" id="SignalP"/>
    </source>
</evidence>
<organism evidence="2 3">
    <name type="scientific">Seonamhaeicola maritimus</name>
    <dbReference type="NCBI Taxonomy" id="2591822"/>
    <lineage>
        <taxon>Bacteria</taxon>
        <taxon>Pseudomonadati</taxon>
        <taxon>Bacteroidota</taxon>
        <taxon>Flavobacteriia</taxon>
        <taxon>Flavobacteriales</taxon>
        <taxon>Flavobacteriaceae</taxon>
    </lineage>
</organism>